<keyword evidence="2" id="KW-1185">Reference proteome</keyword>
<dbReference type="InterPro" id="IPR006379">
    <property type="entry name" value="HAD-SF_hydro_IIB"/>
</dbReference>
<proteinExistence type="predicted"/>
<dbReference type="PANTHER" id="PTHR10000:SF50">
    <property type="entry name" value="STRESS RESPONSE PROTEIN YHAX"/>
    <property type="match status" value="1"/>
</dbReference>
<dbReference type="InterPro" id="IPR023214">
    <property type="entry name" value="HAD_sf"/>
</dbReference>
<dbReference type="SUPFAM" id="SSF56784">
    <property type="entry name" value="HAD-like"/>
    <property type="match status" value="1"/>
</dbReference>
<dbReference type="RefSeq" id="WP_205173634.1">
    <property type="nucleotide sequence ID" value="NZ_JAFBDZ010000003.1"/>
</dbReference>
<sequence length="288" mass="32552">MIYRMLAMDIDGTLLNHNGRLNKESKAAIEYAQSKGIHVTLVTNRNFSTSKRLAKALKIEGYIVTHSGAYIASKLEKPLFVNKINEDITYEVVNFLERFNVQIAIVHEKFTVMNQRETDSSMLGKISWQRDSKLFYGKHYVESLSDHLVEKPVATPKIEVAFSTNEEAEEAGLALNGMYDEVECIHRGEGKMDIVAKGVSKLRGLLYLCERLGITREQVVMVGSKIDDISLMECCGLGVAMGNAPKEVKEAADWITRTEAQNGVQYMVKELFRKQHPIDFLKKMNVIK</sequence>
<accession>A0ABS2NEX7</accession>
<dbReference type="NCBIfam" id="TIGR00099">
    <property type="entry name" value="Cof-subfamily"/>
    <property type="match status" value="1"/>
</dbReference>
<dbReference type="Proteomes" id="UP001646157">
    <property type="component" value="Unassembled WGS sequence"/>
</dbReference>
<dbReference type="Gene3D" id="3.40.50.1000">
    <property type="entry name" value="HAD superfamily/HAD-like"/>
    <property type="match status" value="1"/>
</dbReference>
<dbReference type="Gene3D" id="3.30.1240.10">
    <property type="match status" value="1"/>
</dbReference>
<comment type="caution">
    <text evidence="1">The sequence shown here is derived from an EMBL/GenBank/DDBJ whole genome shotgun (WGS) entry which is preliminary data.</text>
</comment>
<name>A0ABS2NEX7_9BACI</name>
<dbReference type="InterPro" id="IPR036412">
    <property type="entry name" value="HAD-like_sf"/>
</dbReference>
<dbReference type="PANTHER" id="PTHR10000">
    <property type="entry name" value="PHOSPHOSERINE PHOSPHATASE"/>
    <property type="match status" value="1"/>
</dbReference>
<dbReference type="CDD" id="cd07516">
    <property type="entry name" value="HAD_Pase"/>
    <property type="match status" value="1"/>
</dbReference>
<dbReference type="EMBL" id="JAFBDZ010000003">
    <property type="protein sequence ID" value="MBM7586411.1"/>
    <property type="molecule type" value="Genomic_DNA"/>
</dbReference>
<evidence type="ECO:0000313" key="1">
    <source>
        <dbReference type="EMBL" id="MBM7586411.1"/>
    </source>
</evidence>
<organism evidence="1 2">
    <name type="scientific">Rossellomorea pakistanensis</name>
    <dbReference type="NCBI Taxonomy" id="992288"/>
    <lineage>
        <taxon>Bacteria</taxon>
        <taxon>Bacillati</taxon>
        <taxon>Bacillota</taxon>
        <taxon>Bacilli</taxon>
        <taxon>Bacillales</taxon>
        <taxon>Bacillaceae</taxon>
        <taxon>Rossellomorea</taxon>
    </lineage>
</organism>
<dbReference type="Pfam" id="PF08282">
    <property type="entry name" value="Hydrolase_3"/>
    <property type="match status" value="1"/>
</dbReference>
<evidence type="ECO:0000313" key="2">
    <source>
        <dbReference type="Proteomes" id="UP001646157"/>
    </source>
</evidence>
<reference evidence="1 2" key="1">
    <citation type="submission" date="2021-01" db="EMBL/GenBank/DDBJ databases">
        <title>Genomic Encyclopedia of Type Strains, Phase IV (KMG-IV): sequencing the most valuable type-strain genomes for metagenomic binning, comparative biology and taxonomic classification.</title>
        <authorList>
            <person name="Goeker M."/>
        </authorList>
    </citation>
    <scope>NUCLEOTIDE SEQUENCE [LARGE SCALE GENOMIC DNA]</scope>
    <source>
        <strain evidence="1 2">DSM 24834</strain>
    </source>
</reference>
<dbReference type="NCBIfam" id="TIGR01484">
    <property type="entry name" value="HAD-SF-IIB"/>
    <property type="match status" value="1"/>
</dbReference>
<protein>
    <submittedName>
        <fullName evidence="1">Cof subfamily protein (Haloacid dehalogenase superfamily)</fullName>
    </submittedName>
</protein>
<gene>
    <name evidence="1" type="ORF">JOC86_002963</name>
</gene>
<dbReference type="InterPro" id="IPR000150">
    <property type="entry name" value="Cof"/>
</dbReference>